<keyword evidence="1" id="KW-0472">Membrane</keyword>
<evidence type="ECO:0000256" key="1">
    <source>
        <dbReference type="SAM" id="Phobius"/>
    </source>
</evidence>
<keyword evidence="1" id="KW-1133">Transmembrane helix</keyword>
<sequence>MEPQPIVDKVAANVTYVGSGWAVIFGLSANEFAALVGAAVAVVGLLVNLWFKWQHLRIARTVAATRKQHEGEELCDLEEE</sequence>
<name>A0A0C6P1G8_BORBO</name>
<dbReference type="HOGENOM" id="CLU_174839_0_0_4"/>
<protein>
    <recommendedName>
        <fullName evidence="4">Holin</fullName>
    </recommendedName>
</protein>
<evidence type="ECO:0008006" key="4">
    <source>
        <dbReference type="Google" id="ProtNLM"/>
    </source>
</evidence>
<organism evidence="2 3">
    <name type="scientific">Bordetella bronchiseptica 253</name>
    <dbReference type="NCBI Taxonomy" id="568707"/>
    <lineage>
        <taxon>Bacteria</taxon>
        <taxon>Pseudomonadati</taxon>
        <taxon>Pseudomonadota</taxon>
        <taxon>Betaproteobacteria</taxon>
        <taxon>Burkholderiales</taxon>
        <taxon>Alcaligenaceae</taxon>
        <taxon>Bordetella</taxon>
    </lineage>
</organism>
<dbReference type="Pfam" id="PF16080">
    <property type="entry name" value="Phage_holin_2_3"/>
    <property type="match status" value="1"/>
</dbReference>
<reference evidence="2 3" key="1">
    <citation type="journal article" date="2012" name="BMC Genomics">
        <title>Comparative genomics of the classical Bordetella subspecies: the evolution and exchange of virulence-associated diversity amongst closely related pathogens.</title>
        <authorList>
            <person name="Park J."/>
            <person name="Zhang Y."/>
            <person name="Buboltz A.M."/>
            <person name="Zhang X."/>
            <person name="Schuster S.C."/>
            <person name="Ahuja U."/>
            <person name="Liu M."/>
            <person name="Miller J.F."/>
            <person name="Sebaihia M."/>
            <person name="Bentley S.D."/>
            <person name="Parkhill J."/>
            <person name="Harvill E.T."/>
        </authorList>
    </citation>
    <scope>NUCLEOTIDE SEQUENCE [LARGE SCALE GENOMIC DNA]</scope>
    <source>
        <strain evidence="2 3">253</strain>
    </source>
</reference>
<gene>
    <name evidence="2" type="ORF">BN112_1287</name>
</gene>
<dbReference type="RefSeq" id="WP_003813394.1">
    <property type="nucleotide sequence ID" value="NC_019382.1"/>
</dbReference>
<proteinExistence type="predicted"/>
<dbReference type="InterPro" id="IPR032118">
    <property type="entry name" value="Phage_holin_HP1"/>
</dbReference>
<accession>A0A0C6P1G8</accession>
<dbReference type="OrthoDB" id="8644338at2"/>
<dbReference type="KEGG" id="bbh:BN112_1287"/>
<dbReference type="AlphaFoldDB" id="A0A0C6P1G8"/>
<keyword evidence="1" id="KW-0812">Transmembrane</keyword>
<dbReference type="EMBL" id="HE965806">
    <property type="protein sequence ID" value="CCJ53205.1"/>
    <property type="molecule type" value="Genomic_DNA"/>
</dbReference>
<dbReference type="Proteomes" id="UP000007564">
    <property type="component" value="Chromosome"/>
</dbReference>
<feature type="transmembrane region" description="Helical" evidence="1">
    <location>
        <begin position="32"/>
        <end position="51"/>
    </location>
</feature>
<evidence type="ECO:0000313" key="2">
    <source>
        <dbReference type="EMBL" id="CCJ53205.1"/>
    </source>
</evidence>
<evidence type="ECO:0000313" key="3">
    <source>
        <dbReference type="Proteomes" id="UP000007564"/>
    </source>
</evidence>